<feature type="transmembrane region" description="Helical" evidence="5">
    <location>
        <begin position="160"/>
        <end position="181"/>
    </location>
</feature>
<dbReference type="Pfam" id="PF00083">
    <property type="entry name" value="Sugar_tr"/>
    <property type="match status" value="1"/>
</dbReference>
<evidence type="ECO:0000313" key="8">
    <source>
        <dbReference type="Proteomes" id="UP000792457"/>
    </source>
</evidence>
<comment type="caution">
    <text evidence="7">The sequence shown here is derived from an EMBL/GenBank/DDBJ whole genome shotgun (WGS) entry which is preliminary data.</text>
</comment>
<dbReference type="EMBL" id="KZ308282">
    <property type="protein sequence ID" value="KAG8226445.1"/>
    <property type="molecule type" value="Genomic_DNA"/>
</dbReference>
<evidence type="ECO:0000256" key="5">
    <source>
        <dbReference type="SAM" id="Phobius"/>
    </source>
</evidence>
<feature type="transmembrane region" description="Helical" evidence="5">
    <location>
        <begin position="63"/>
        <end position="85"/>
    </location>
</feature>
<dbReference type="Gene3D" id="1.20.1250.20">
    <property type="entry name" value="MFS general substrate transporter like domains"/>
    <property type="match status" value="1"/>
</dbReference>
<protein>
    <recommendedName>
        <fullName evidence="6">Major facilitator superfamily (MFS) profile domain-containing protein</fullName>
    </recommendedName>
</protein>
<evidence type="ECO:0000256" key="3">
    <source>
        <dbReference type="ARBA" id="ARBA00022989"/>
    </source>
</evidence>
<dbReference type="InterPro" id="IPR020846">
    <property type="entry name" value="MFS_dom"/>
</dbReference>
<comment type="subcellular location">
    <subcellularLocation>
        <location evidence="1">Membrane</location>
        <topology evidence="1">Multi-pass membrane protein</topology>
    </subcellularLocation>
</comment>
<evidence type="ECO:0000256" key="2">
    <source>
        <dbReference type="ARBA" id="ARBA00022692"/>
    </source>
</evidence>
<evidence type="ECO:0000256" key="4">
    <source>
        <dbReference type="ARBA" id="ARBA00023136"/>
    </source>
</evidence>
<feature type="transmembrane region" description="Helical" evidence="5">
    <location>
        <begin position="92"/>
        <end position="110"/>
    </location>
</feature>
<evidence type="ECO:0000313" key="7">
    <source>
        <dbReference type="EMBL" id="KAG8226445.1"/>
    </source>
</evidence>
<dbReference type="PANTHER" id="PTHR48021:SF1">
    <property type="entry name" value="GH07001P-RELATED"/>
    <property type="match status" value="1"/>
</dbReference>
<dbReference type="InterPro" id="IPR050549">
    <property type="entry name" value="MFS_Trehalose_Transporter"/>
</dbReference>
<dbReference type="InterPro" id="IPR036259">
    <property type="entry name" value="MFS_trans_sf"/>
</dbReference>
<dbReference type="PROSITE" id="PS50850">
    <property type="entry name" value="MFS"/>
    <property type="match status" value="1"/>
</dbReference>
<dbReference type="AlphaFoldDB" id="A0A8K0NVV6"/>
<dbReference type="InterPro" id="IPR005829">
    <property type="entry name" value="Sugar_transporter_CS"/>
</dbReference>
<name>A0A8K0NVV6_LADFU</name>
<proteinExistence type="predicted"/>
<evidence type="ECO:0000259" key="6">
    <source>
        <dbReference type="PROSITE" id="PS50850"/>
    </source>
</evidence>
<keyword evidence="4 5" id="KW-0472">Membrane</keyword>
<keyword evidence="3 5" id="KW-1133">Transmembrane helix</keyword>
<feature type="domain" description="Major facilitator superfamily (MFS) profile" evidence="6">
    <location>
        <begin position="1"/>
        <end position="285"/>
    </location>
</feature>
<organism evidence="7 8">
    <name type="scientific">Ladona fulva</name>
    <name type="common">Scarce chaser dragonfly</name>
    <name type="synonym">Libellula fulva</name>
    <dbReference type="NCBI Taxonomy" id="123851"/>
    <lineage>
        <taxon>Eukaryota</taxon>
        <taxon>Metazoa</taxon>
        <taxon>Ecdysozoa</taxon>
        <taxon>Arthropoda</taxon>
        <taxon>Hexapoda</taxon>
        <taxon>Insecta</taxon>
        <taxon>Pterygota</taxon>
        <taxon>Palaeoptera</taxon>
        <taxon>Odonata</taxon>
        <taxon>Epiprocta</taxon>
        <taxon>Anisoptera</taxon>
        <taxon>Libelluloidea</taxon>
        <taxon>Libellulidae</taxon>
        <taxon>Ladona</taxon>
    </lineage>
</organism>
<dbReference type="SUPFAM" id="SSF103473">
    <property type="entry name" value="MFS general substrate transporter"/>
    <property type="match status" value="1"/>
</dbReference>
<feature type="transmembrane region" description="Helical" evidence="5">
    <location>
        <begin position="130"/>
        <end position="148"/>
    </location>
</feature>
<reference evidence="7" key="2">
    <citation type="submission" date="2017-10" db="EMBL/GenBank/DDBJ databases">
        <title>Ladona fulva Genome sequencing and assembly.</title>
        <authorList>
            <person name="Murali S."/>
            <person name="Richards S."/>
            <person name="Bandaranaike D."/>
            <person name="Bellair M."/>
            <person name="Blankenburg K."/>
            <person name="Chao H."/>
            <person name="Dinh H."/>
            <person name="Doddapaneni H."/>
            <person name="Dugan-Rocha S."/>
            <person name="Elkadiri S."/>
            <person name="Gnanaolivu R."/>
            <person name="Hernandez B."/>
            <person name="Skinner E."/>
            <person name="Javaid M."/>
            <person name="Lee S."/>
            <person name="Li M."/>
            <person name="Ming W."/>
            <person name="Munidasa M."/>
            <person name="Muniz J."/>
            <person name="Nguyen L."/>
            <person name="Hughes D."/>
            <person name="Osuji N."/>
            <person name="Pu L.-L."/>
            <person name="Puazo M."/>
            <person name="Qu C."/>
            <person name="Quiroz J."/>
            <person name="Raj R."/>
            <person name="Weissenberger G."/>
            <person name="Xin Y."/>
            <person name="Zou X."/>
            <person name="Han Y."/>
            <person name="Worley K."/>
            <person name="Muzny D."/>
            <person name="Gibbs R."/>
        </authorList>
    </citation>
    <scope>NUCLEOTIDE SEQUENCE</scope>
    <source>
        <strain evidence="7">Sampled in the wild</strain>
    </source>
</reference>
<keyword evidence="2 5" id="KW-0812">Transmembrane</keyword>
<accession>A0A8K0NVV6</accession>
<dbReference type="InterPro" id="IPR005828">
    <property type="entry name" value="MFS_sugar_transport-like"/>
</dbReference>
<dbReference type="OrthoDB" id="6612291at2759"/>
<sequence length="285" mass="29622">MVALGGSLTALAPGMSMGFSAVALPQLRPLEVSTASPAAIGQSVAFNSSARDATRLTLAHDDAAWFTTVTMASTPVGCIIAGYLNDKWGRKGAMLAVAFPGIAGWLLVALVPTNALATSGIFQQLLVGRALSGIALGMSSSPACILAGETSAPSIRGSVLCLNSLSICAGILLAYFLGAVLPGWQSVAAFGAILTGLVALVTLTLPESPVWLRNQGRFGDAEWVCSQLGLHAVDTGVLTDKEEEARKNKTMVVVINNSSREDGCTQLRLRNLCFPRAKIHNTVKV</sequence>
<keyword evidence="8" id="KW-1185">Reference proteome</keyword>
<reference evidence="7" key="1">
    <citation type="submission" date="2013-04" db="EMBL/GenBank/DDBJ databases">
        <authorList>
            <person name="Qu J."/>
            <person name="Murali S.C."/>
            <person name="Bandaranaike D."/>
            <person name="Bellair M."/>
            <person name="Blankenburg K."/>
            <person name="Chao H."/>
            <person name="Dinh H."/>
            <person name="Doddapaneni H."/>
            <person name="Downs B."/>
            <person name="Dugan-Rocha S."/>
            <person name="Elkadiri S."/>
            <person name="Gnanaolivu R.D."/>
            <person name="Hernandez B."/>
            <person name="Javaid M."/>
            <person name="Jayaseelan J.C."/>
            <person name="Lee S."/>
            <person name="Li M."/>
            <person name="Ming W."/>
            <person name="Munidasa M."/>
            <person name="Muniz J."/>
            <person name="Nguyen L."/>
            <person name="Ongeri F."/>
            <person name="Osuji N."/>
            <person name="Pu L.-L."/>
            <person name="Puazo M."/>
            <person name="Qu C."/>
            <person name="Quiroz J."/>
            <person name="Raj R."/>
            <person name="Weissenberger G."/>
            <person name="Xin Y."/>
            <person name="Zou X."/>
            <person name="Han Y."/>
            <person name="Richards S."/>
            <person name="Worley K."/>
            <person name="Muzny D."/>
            <person name="Gibbs R."/>
        </authorList>
    </citation>
    <scope>NUCLEOTIDE SEQUENCE</scope>
    <source>
        <strain evidence="7">Sampled in the wild</strain>
    </source>
</reference>
<dbReference type="PROSITE" id="PS00217">
    <property type="entry name" value="SUGAR_TRANSPORT_2"/>
    <property type="match status" value="1"/>
</dbReference>
<dbReference type="GO" id="GO:0022857">
    <property type="term" value="F:transmembrane transporter activity"/>
    <property type="evidence" value="ECO:0007669"/>
    <property type="project" value="InterPro"/>
</dbReference>
<dbReference type="PANTHER" id="PTHR48021">
    <property type="match status" value="1"/>
</dbReference>
<evidence type="ECO:0000256" key="1">
    <source>
        <dbReference type="ARBA" id="ARBA00004141"/>
    </source>
</evidence>
<gene>
    <name evidence="7" type="ORF">J437_LFUL003437</name>
</gene>
<feature type="transmembrane region" description="Helical" evidence="5">
    <location>
        <begin position="187"/>
        <end position="205"/>
    </location>
</feature>
<dbReference type="GO" id="GO:0016020">
    <property type="term" value="C:membrane"/>
    <property type="evidence" value="ECO:0007669"/>
    <property type="project" value="UniProtKB-SubCell"/>
</dbReference>
<dbReference type="Proteomes" id="UP000792457">
    <property type="component" value="Unassembled WGS sequence"/>
</dbReference>